<dbReference type="PANTHER" id="PTHR33602">
    <property type="entry name" value="REGULATORY PROTEIN RECX FAMILY PROTEIN"/>
    <property type="match status" value="1"/>
</dbReference>
<feature type="domain" description="RecX first three-helical" evidence="8">
    <location>
        <begin position="19"/>
        <end position="57"/>
    </location>
</feature>
<dbReference type="Pfam" id="PF21981">
    <property type="entry name" value="RecX_HTH3"/>
    <property type="match status" value="1"/>
</dbReference>
<dbReference type="HAMAP" id="MF_01114">
    <property type="entry name" value="RecX"/>
    <property type="match status" value="1"/>
</dbReference>
<dbReference type="GO" id="GO:0005737">
    <property type="term" value="C:cytoplasm"/>
    <property type="evidence" value="ECO:0007669"/>
    <property type="project" value="UniProtKB-SubCell"/>
</dbReference>
<dbReference type="Pfam" id="PF21982">
    <property type="entry name" value="RecX_HTH1"/>
    <property type="match status" value="1"/>
</dbReference>
<reference evidence="9 10" key="1">
    <citation type="journal article" date="2015" name="Genome Announc.">
        <title>Complete Genome Sequences for Two Strains of a Novel Fastidious, Partially Acid-Fast, Gram-Positive Corynebacterineae Bacterium, Derived from Human Clinical Samples.</title>
        <authorList>
            <person name="Nicholson A.C."/>
            <person name="Bell M."/>
            <person name="Humrighouse B.W."/>
            <person name="McQuiston J.R."/>
        </authorList>
    </citation>
    <scope>NUCLEOTIDE SEQUENCE [LARGE SCALE GENOMIC DNA]</scope>
    <source>
        <strain evidence="9 10">X1698</strain>
    </source>
</reference>
<protein>
    <recommendedName>
        <fullName evidence="3 5">Regulatory protein RecX</fullName>
    </recommendedName>
</protein>
<accession>A0A0M4MD33</accession>
<evidence type="ECO:0000256" key="3">
    <source>
        <dbReference type="ARBA" id="ARBA00018111"/>
    </source>
</evidence>
<evidence type="ECO:0000259" key="6">
    <source>
        <dbReference type="Pfam" id="PF02631"/>
    </source>
</evidence>
<evidence type="ECO:0000256" key="5">
    <source>
        <dbReference type="HAMAP-Rule" id="MF_01114"/>
    </source>
</evidence>
<comment type="function">
    <text evidence="5">Modulates RecA activity.</text>
</comment>
<organism evidence="9 10">
    <name type="scientific">Lawsonella clevelandensis</name>
    <dbReference type="NCBI Taxonomy" id="1528099"/>
    <lineage>
        <taxon>Bacteria</taxon>
        <taxon>Bacillati</taxon>
        <taxon>Actinomycetota</taxon>
        <taxon>Actinomycetes</taxon>
        <taxon>Mycobacteriales</taxon>
        <taxon>Lawsonellaceae</taxon>
        <taxon>Lawsonella</taxon>
    </lineage>
</organism>
<dbReference type="AlphaFoldDB" id="A0A0M4MD33"/>
<evidence type="ECO:0000259" key="7">
    <source>
        <dbReference type="Pfam" id="PF21981"/>
    </source>
</evidence>
<dbReference type="InterPro" id="IPR053925">
    <property type="entry name" value="RecX_HTH_3rd"/>
</dbReference>
<keyword evidence="4 5" id="KW-0963">Cytoplasm</keyword>
<evidence type="ECO:0000256" key="1">
    <source>
        <dbReference type="ARBA" id="ARBA00004496"/>
    </source>
</evidence>
<dbReference type="GO" id="GO:0006282">
    <property type="term" value="P:regulation of DNA repair"/>
    <property type="evidence" value="ECO:0007669"/>
    <property type="project" value="UniProtKB-UniRule"/>
</dbReference>
<dbReference type="STRING" id="1528099.AL705_00870"/>
<dbReference type="Pfam" id="PF02631">
    <property type="entry name" value="RecX_HTH2"/>
    <property type="match status" value="1"/>
</dbReference>
<dbReference type="EMBL" id="CP012390">
    <property type="protein sequence ID" value="ALE19546.1"/>
    <property type="molecule type" value="Genomic_DNA"/>
</dbReference>
<dbReference type="PANTHER" id="PTHR33602:SF1">
    <property type="entry name" value="REGULATORY PROTEIN RECX FAMILY PROTEIN"/>
    <property type="match status" value="1"/>
</dbReference>
<comment type="similarity">
    <text evidence="2 5">Belongs to the RecX family.</text>
</comment>
<evidence type="ECO:0000256" key="4">
    <source>
        <dbReference type="ARBA" id="ARBA00022490"/>
    </source>
</evidence>
<name>A0A0M4MD33_9ACTN</name>
<sequence>MSASSYSGDNLADDLRDRAREAALRLLSIRERSSKELTDRLRDKGFPTEIVDDLVTRFLEIKLLDDERFAREWVTSRAQHSARGKSVLRQELRHKGIPTPVIDAVLESLSPEIEEDSARMLLSRKLRAIDPASLSDREIYRKQQRRLYNMLARRGFSSELAQRVTQDALTEHRANSSTE</sequence>
<dbReference type="Proteomes" id="UP000068137">
    <property type="component" value="Chromosome"/>
</dbReference>
<evidence type="ECO:0000313" key="9">
    <source>
        <dbReference type="EMBL" id="ALE19546.1"/>
    </source>
</evidence>
<dbReference type="InterPro" id="IPR053926">
    <property type="entry name" value="RecX_HTH_1st"/>
</dbReference>
<feature type="domain" description="RecX second three-helical" evidence="6">
    <location>
        <begin position="65"/>
        <end position="106"/>
    </location>
</feature>
<evidence type="ECO:0000256" key="2">
    <source>
        <dbReference type="ARBA" id="ARBA00009695"/>
    </source>
</evidence>
<evidence type="ECO:0000259" key="8">
    <source>
        <dbReference type="Pfam" id="PF21982"/>
    </source>
</evidence>
<dbReference type="InterPro" id="IPR036388">
    <property type="entry name" value="WH-like_DNA-bd_sf"/>
</dbReference>
<evidence type="ECO:0000313" key="10">
    <source>
        <dbReference type="Proteomes" id="UP000068137"/>
    </source>
</evidence>
<dbReference type="InterPro" id="IPR003783">
    <property type="entry name" value="Regulatory_RecX"/>
</dbReference>
<proteinExistence type="inferred from homology"/>
<dbReference type="InterPro" id="IPR053924">
    <property type="entry name" value="RecX_HTH_2nd"/>
</dbReference>
<dbReference type="KEGG" id="cbq:AL705_00870"/>
<feature type="domain" description="RecX third three-helical" evidence="7">
    <location>
        <begin position="114"/>
        <end position="164"/>
    </location>
</feature>
<comment type="subcellular location">
    <subcellularLocation>
        <location evidence="1 5">Cytoplasm</location>
    </subcellularLocation>
</comment>
<gene>
    <name evidence="5" type="primary">recX</name>
    <name evidence="9" type="ORF">AL705_00870</name>
</gene>
<dbReference type="Gene3D" id="1.10.10.10">
    <property type="entry name" value="Winged helix-like DNA-binding domain superfamily/Winged helix DNA-binding domain"/>
    <property type="match status" value="3"/>
</dbReference>